<name>A0A6A5YA29_9PLEO</name>
<organism evidence="1 2">
    <name type="scientific">Aaosphaeria arxii CBS 175.79</name>
    <dbReference type="NCBI Taxonomy" id="1450172"/>
    <lineage>
        <taxon>Eukaryota</taxon>
        <taxon>Fungi</taxon>
        <taxon>Dikarya</taxon>
        <taxon>Ascomycota</taxon>
        <taxon>Pezizomycotina</taxon>
        <taxon>Dothideomycetes</taxon>
        <taxon>Pleosporomycetidae</taxon>
        <taxon>Pleosporales</taxon>
        <taxon>Pleosporales incertae sedis</taxon>
        <taxon>Aaosphaeria</taxon>
    </lineage>
</organism>
<dbReference type="Proteomes" id="UP000799778">
    <property type="component" value="Unassembled WGS sequence"/>
</dbReference>
<dbReference type="RefSeq" id="XP_033390771.1">
    <property type="nucleotide sequence ID" value="XM_033533566.1"/>
</dbReference>
<gene>
    <name evidence="1" type="ORF">BU24DRAFT_488641</name>
</gene>
<dbReference type="AlphaFoldDB" id="A0A6A5YA29"/>
<sequence length="157" mass="17985">MISMNGDQPSLNFHSLLKLIDMFHTHEASDPRDKVYALLNLAVHDNPAQLLRPDYELSWKQVFRQLIETFVSIDEDTKLHTWDDQRIAMIQTEGGLLGHVTEARGNKEIQSIGVEIWDTTPVRYRGRLSKYFSQGIKNFRLSRGAKDICAGDLLCVL</sequence>
<reference evidence="1" key="1">
    <citation type="journal article" date="2020" name="Stud. Mycol.">
        <title>101 Dothideomycetes genomes: a test case for predicting lifestyles and emergence of pathogens.</title>
        <authorList>
            <person name="Haridas S."/>
            <person name="Albert R."/>
            <person name="Binder M."/>
            <person name="Bloem J."/>
            <person name="Labutti K."/>
            <person name="Salamov A."/>
            <person name="Andreopoulos B."/>
            <person name="Baker S."/>
            <person name="Barry K."/>
            <person name="Bills G."/>
            <person name="Bluhm B."/>
            <person name="Cannon C."/>
            <person name="Castanera R."/>
            <person name="Culley D."/>
            <person name="Daum C."/>
            <person name="Ezra D."/>
            <person name="Gonzalez J."/>
            <person name="Henrissat B."/>
            <person name="Kuo A."/>
            <person name="Liang C."/>
            <person name="Lipzen A."/>
            <person name="Lutzoni F."/>
            <person name="Magnuson J."/>
            <person name="Mondo S."/>
            <person name="Nolan M."/>
            <person name="Ohm R."/>
            <person name="Pangilinan J."/>
            <person name="Park H.-J."/>
            <person name="Ramirez L."/>
            <person name="Alfaro M."/>
            <person name="Sun H."/>
            <person name="Tritt A."/>
            <person name="Yoshinaga Y."/>
            <person name="Zwiers L.-H."/>
            <person name="Turgeon B."/>
            <person name="Goodwin S."/>
            <person name="Spatafora J."/>
            <person name="Crous P."/>
            <person name="Grigoriev I."/>
        </authorList>
    </citation>
    <scope>NUCLEOTIDE SEQUENCE</scope>
    <source>
        <strain evidence="1">CBS 175.79</strain>
    </source>
</reference>
<evidence type="ECO:0000313" key="1">
    <source>
        <dbReference type="EMBL" id="KAF2022432.1"/>
    </source>
</evidence>
<protein>
    <recommendedName>
        <fullName evidence="3">Heterokaryon incompatibility domain-containing protein</fullName>
    </recommendedName>
</protein>
<dbReference type="GeneID" id="54290963"/>
<evidence type="ECO:0000313" key="2">
    <source>
        <dbReference type="Proteomes" id="UP000799778"/>
    </source>
</evidence>
<dbReference type="EMBL" id="ML978066">
    <property type="protein sequence ID" value="KAF2022432.1"/>
    <property type="molecule type" value="Genomic_DNA"/>
</dbReference>
<accession>A0A6A5YA29</accession>
<dbReference type="OrthoDB" id="194358at2759"/>
<keyword evidence="2" id="KW-1185">Reference proteome</keyword>
<evidence type="ECO:0008006" key="3">
    <source>
        <dbReference type="Google" id="ProtNLM"/>
    </source>
</evidence>
<proteinExistence type="predicted"/>